<evidence type="ECO:0000313" key="3">
    <source>
        <dbReference type="Proteomes" id="UP001500552"/>
    </source>
</evidence>
<feature type="region of interest" description="Disordered" evidence="1">
    <location>
        <begin position="242"/>
        <end position="283"/>
    </location>
</feature>
<dbReference type="EMBL" id="BAABHC010000016">
    <property type="protein sequence ID" value="GAA4437852.1"/>
    <property type="molecule type" value="Genomic_DNA"/>
</dbReference>
<feature type="region of interest" description="Disordered" evidence="1">
    <location>
        <begin position="1"/>
        <end position="67"/>
    </location>
</feature>
<proteinExistence type="predicted"/>
<dbReference type="RefSeq" id="WP_345160580.1">
    <property type="nucleotide sequence ID" value="NZ_BAABHC010000016.1"/>
</dbReference>
<feature type="compositionally biased region" description="Polar residues" evidence="1">
    <location>
        <begin position="247"/>
        <end position="259"/>
    </location>
</feature>
<feature type="region of interest" description="Disordered" evidence="1">
    <location>
        <begin position="79"/>
        <end position="215"/>
    </location>
</feature>
<sequence>MNRNFSDRHDGSFQTHRSERYRHPEQDRYRFDDDRRTARGGYGNEGNTGTWGNRGNEMGGSRNYGNMGSYGGAQGFGTSRGGYASQHPDESRSGYNYYSGMGSAGQGTRDRGGSSGGGYRSEDRWGSDRNRPASSGSSRDLYGSDTFRRFGGPGQGRYDFKRDDYNAGSNSYRGSSGRGGYNSPNYGGSEGNYMGSGYSRSSQQEYNSGNRGDYDSSGLYEGSGYSYDQPYGMSGYYSGGYGDRTQGWGSSRPGSNYFESENRGRTFNRDRGDSRERGYGDRY</sequence>
<feature type="compositionally biased region" description="Basic and acidic residues" evidence="1">
    <location>
        <begin position="1"/>
        <end position="37"/>
    </location>
</feature>
<gene>
    <name evidence="2" type="ORF">GCM10023188_32530</name>
</gene>
<feature type="compositionally biased region" description="Low complexity" evidence="1">
    <location>
        <begin position="166"/>
        <end position="193"/>
    </location>
</feature>
<accession>A0ABP8LW42</accession>
<keyword evidence="3" id="KW-1185">Reference proteome</keyword>
<evidence type="ECO:0000313" key="2">
    <source>
        <dbReference type="EMBL" id="GAA4437852.1"/>
    </source>
</evidence>
<reference evidence="3" key="1">
    <citation type="journal article" date="2019" name="Int. J. Syst. Evol. Microbiol.">
        <title>The Global Catalogue of Microorganisms (GCM) 10K type strain sequencing project: providing services to taxonomists for standard genome sequencing and annotation.</title>
        <authorList>
            <consortium name="The Broad Institute Genomics Platform"/>
            <consortium name="The Broad Institute Genome Sequencing Center for Infectious Disease"/>
            <person name="Wu L."/>
            <person name="Ma J."/>
        </authorList>
    </citation>
    <scope>NUCLEOTIDE SEQUENCE [LARGE SCALE GENOMIC DNA]</scope>
    <source>
        <strain evidence="3">JCM 17926</strain>
    </source>
</reference>
<feature type="compositionally biased region" description="Basic and acidic residues" evidence="1">
    <location>
        <begin position="120"/>
        <end position="131"/>
    </location>
</feature>
<feature type="compositionally biased region" description="Polar residues" evidence="1">
    <location>
        <begin position="198"/>
        <end position="210"/>
    </location>
</feature>
<name>A0ABP8LW42_9BACT</name>
<dbReference type="Proteomes" id="UP001500552">
    <property type="component" value="Unassembled WGS sequence"/>
</dbReference>
<comment type="caution">
    <text evidence="2">The sequence shown here is derived from an EMBL/GenBank/DDBJ whole genome shotgun (WGS) entry which is preliminary data.</text>
</comment>
<protein>
    <submittedName>
        <fullName evidence="2">Uncharacterized protein</fullName>
    </submittedName>
</protein>
<feature type="compositionally biased region" description="Basic and acidic residues" evidence="1">
    <location>
        <begin position="260"/>
        <end position="283"/>
    </location>
</feature>
<organism evidence="2 3">
    <name type="scientific">Pontibacter saemangeumensis</name>
    <dbReference type="NCBI Taxonomy" id="1084525"/>
    <lineage>
        <taxon>Bacteria</taxon>
        <taxon>Pseudomonadati</taxon>
        <taxon>Bacteroidota</taxon>
        <taxon>Cytophagia</taxon>
        <taxon>Cytophagales</taxon>
        <taxon>Hymenobacteraceae</taxon>
        <taxon>Pontibacter</taxon>
    </lineage>
</organism>
<evidence type="ECO:0000256" key="1">
    <source>
        <dbReference type="SAM" id="MobiDB-lite"/>
    </source>
</evidence>